<feature type="chain" id="PRO_5004723634" description="TonB-denpendent receptor" evidence="13">
    <location>
        <begin position="35"/>
        <end position="769"/>
    </location>
</feature>
<feature type="domain" description="TonB-dependent receptor plug" evidence="15">
    <location>
        <begin position="61"/>
        <end position="168"/>
    </location>
</feature>
<evidence type="ECO:0000256" key="8">
    <source>
        <dbReference type="ARBA" id="ARBA00023077"/>
    </source>
</evidence>
<evidence type="ECO:0000259" key="15">
    <source>
        <dbReference type="Pfam" id="PF07715"/>
    </source>
</evidence>
<dbReference type="Proteomes" id="UP000017837">
    <property type="component" value="Unassembled WGS sequence"/>
</dbReference>
<dbReference type="SUPFAM" id="SSF56935">
    <property type="entry name" value="Porins"/>
    <property type="match status" value="1"/>
</dbReference>
<evidence type="ECO:0000256" key="10">
    <source>
        <dbReference type="ARBA" id="ARBA00023237"/>
    </source>
</evidence>
<dbReference type="InterPro" id="IPR036942">
    <property type="entry name" value="Beta-barrel_TonB_sf"/>
</dbReference>
<dbReference type="InterPro" id="IPR012910">
    <property type="entry name" value="Plug_dom"/>
</dbReference>
<organism evidence="16 17">
    <name type="scientific">Asticcacaulis benevestitus DSM 16100 = ATCC BAA-896</name>
    <dbReference type="NCBI Taxonomy" id="1121022"/>
    <lineage>
        <taxon>Bacteria</taxon>
        <taxon>Pseudomonadati</taxon>
        <taxon>Pseudomonadota</taxon>
        <taxon>Alphaproteobacteria</taxon>
        <taxon>Caulobacterales</taxon>
        <taxon>Caulobacteraceae</taxon>
        <taxon>Asticcacaulis</taxon>
    </lineage>
</organism>
<dbReference type="InterPro" id="IPR000531">
    <property type="entry name" value="Beta-barrel_TonB"/>
</dbReference>
<reference evidence="16 17" key="1">
    <citation type="journal article" date="2014" name="Nature">
        <title>Sequential evolution of bacterial morphology by co-option of a developmental regulator.</title>
        <authorList>
            <person name="Jiang C."/>
            <person name="Brown P.J."/>
            <person name="Ducret A."/>
            <person name="Brun Y.V."/>
        </authorList>
    </citation>
    <scope>NUCLEOTIDE SEQUENCE [LARGE SCALE GENOMIC DNA]</scope>
    <source>
        <strain evidence="16 17">DSM 16100</strain>
    </source>
</reference>
<dbReference type="PANTHER" id="PTHR32552:SF81">
    <property type="entry name" value="TONB-DEPENDENT OUTER MEMBRANE RECEPTOR"/>
    <property type="match status" value="1"/>
</dbReference>
<evidence type="ECO:0000256" key="4">
    <source>
        <dbReference type="ARBA" id="ARBA00022496"/>
    </source>
</evidence>
<evidence type="ECO:0000256" key="2">
    <source>
        <dbReference type="ARBA" id="ARBA00022448"/>
    </source>
</evidence>
<comment type="caution">
    <text evidence="16">The sequence shown here is derived from an EMBL/GenBank/DDBJ whole genome shotgun (WGS) entry which is preliminary data.</text>
</comment>
<evidence type="ECO:0000313" key="17">
    <source>
        <dbReference type="Proteomes" id="UP000017837"/>
    </source>
</evidence>
<evidence type="ECO:0000256" key="3">
    <source>
        <dbReference type="ARBA" id="ARBA00022452"/>
    </source>
</evidence>
<proteinExistence type="inferred from homology"/>
<evidence type="ECO:0000256" key="12">
    <source>
        <dbReference type="RuleBase" id="RU003357"/>
    </source>
</evidence>
<evidence type="ECO:0000259" key="14">
    <source>
        <dbReference type="Pfam" id="PF00593"/>
    </source>
</evidence>
<dbReference type="InterPro" id="IPR037066">
    <property type="entry name" value="Plug_dom_sf"/>
</dbReference>
<keyword evidence="3 11" id="KW-1134">Transmembrane beta strand</keyword>
<keyword evidence="13" id="KW-0732">Signal</keyword>
<dbReference type="Pfam" id="PF00593">
    <property type="entry name" value="TonB_dep_Rec_b-barrel"/>
    <property type="match status" value="1"/>
</dbReference>
<evidence type="ECO:0000256" key="1">
    <source>
        <dbReference type="ARBA" id="ARBA00004571"/>
    </source>
</evidence>
<evidence type="ECO:0000256" key="5">
    <source>
        <dbReference type="ARBA" id="ARBA00022692"/>
    </source>
</evidence>
<keyword evidence="17" id="KW-1185">Reference proteome</keyword>
<keyword evidence="2 11" id="KW-0813">Transport</keyword>
<dbReference type="PANTHER" id="PTHR32552">
    <property type="entry name" value="FERRICHROME IRON RECEPTOR-RELATED"/>
    <property type="match status" value="1"/>
</dbReference>
<dbReference type="GO" id="GO:0006826">
    <property type="term" value="P:iron ion transport"/>
    <property type="evidence" value="ECO:0007669"/>
    <property type="project" value="UniProtKB-KW"/>
</dbReference>
<evidence type="ECO:0000256" key="9">
    <source>
        <dbReference type="ARBA" id="ARBA00023136"/>
    </source>
</evidence>
<evidence type="ECO:0000256" key="11">
    <source>
        <dbReference type="PROSITE-ProRule" id="PRU01360"/>
    </source>
</evidence>
<dbReference type="PROSITE" id="PS52016">
    <property type="entry name" value="TONB_DEPENDENT_REC_3"/>
    <property type="match status" value="1"/>
</dbReference>
<evidence type="ECO:0000256" key="7">
    <source>
        <dbReference type="ARBA" id="ARBA00023065"/>
    </source>
</evidence>
<dbReference type="STRING" id="1121022.GCA_000376105_03883"/>
<evidence type="ECO:0000256" key="13">
    <source>
        <dbReference type="SAM" id="SignalP"/>
    </source>
</evidence>
<protein>
    <recommendedName>
        <fullName evidence="18">TonB-denpendent receptor</fullName>
    </recommendedName>
</protein>
<dbReference type="InterPro" id="IPR039426">
    <property type="entry name" value="TonB-dep_rcpt-like"/>
</dbReference>
<accession>V4PE82</accession>
<keyword evidence="9 11" id="KW-0472">Membrane</keyword>
<evidence type="ECO:0000313" key="16">
    <source>
        <dbReference type="EMBL" id="ESQ85464.1"/>
    </source>
</evidence>
<dbReference type="Gene3D" id="2.170.130.10">
    <property type="entry name" value="TonB-dependent receptor, plug domain"/>
    <property type="match status" value="1"/>
</dbReference>
<sequence>MFLGFMMSSKLLSTSALTGVWAALACVCASAAFAAPDAPAQVPGDAAVEVVVTGQKVSRSLQKTTDSVAVTSARKIQDENLQDIYDVFARTANVTETYGGTGFSIRGIRNDSITGGGAGSLSTIYFDGAALPDGAVASTPLDMWDVRQVEVYRGPQSTLQGLNALAGAVIITSVDPSNAWNVKARVMGADSGDRSVAVAGGGPLVADKLAFRIALEDSHTGGLVYNPTRKAYVDESDVLNARAKLVWTPTVNVKVGLTLSHVERDGGYLYTYSRTDVPNWYDNRTDYSNSPNDGRNRTDIATLKGDYNLSDRWTMSAVASWNHVKTYGSYDGDYTAADVAYGVNRFEDKTFSQELRFNYKGNRLNGLIGVYHVKRDSATVTASLTNVALPKTTLANALIAYGLPATTARAVVDLYAAAFPVIPVDFAANTPQTTENAAIFADGTYQVTDKLSLIGGLRYDYEDYTTGTSATAKLKGAYPDPAGYGAYAPLITALNGAIDAQVTSAGQTTPASTRTFRAFLPKAGVKYTFTPDISGSFTVQRGYRAGGSSVNTARSSVVAYDPEYTWNYEASLRSAWFDGSLIVNANAYYIDWTDQQVLVNLGLNAYDYQTENAGKSHLYGFEVEASQRVSSAFQWYGSLGYSRTKFDEFVVKKGSLFADYTDAEFAYAPHYTVALGGTYRWTNGIFANLNANYSAGAYSGTDVTEQASYDVDAKTLVNAKVGYEAEHWGLYLYASNLFDERYVSYYRDSFNLGLPGAPRKIGISLETRW</sequence>
<dbReference type="eggNOG" id="COG4773">
    <property type="taxonomic scope" value="Bacteria"/>
</dbReference>
<keyword evidence="4" id="KW-0410">Iron transport</keyword>
<evidence type="ECO:0000256" key="6">
    <source>
        <dbReference type="ARBA" id="ARBA00023004"/>
    </source>
</evidence>
<dbReference type="Pfam" id="PF07715">
    <property type="entry name" value="Plug"/>
    <property type="match status" value="1"/>
</dbReference>
<dbReference type="EMBL" id="AWGB01000059">
    <property type="protein sequence ID" value="ESQ85464.1"/>
    <property type="molecule type" value="Genomic_DNA"/>
</dbReference>
<feature type="domain" description="TonB-dependent receptor-like beta-barrel" evidence="14">
    <location>
        <begin position="266"/>
        <end position="737"/>
    </location>
</feature>
<dbReference type="Gene3D" id="2.40.170.20">
    <property type="entry name" value="TonB-dependent receptor, beta-barrel domain"/>
    <property type="match status" value="1"/>
</dbReference>
<comment type="similarity">
    <text evidence="11 12">Belongs to the TonB-dependent receptor family.</text>
</comment>
<dbReference type="GO" id="GO:0009279">
    <property type="term" value="C:cell outer membrane"/>
    <property type="evidence" value="ECO:0007669"/>
    <property type="project" value="UniProtKB-SubCell"/>
</dbReference>
<feature type="signal peptide" evidence="13">
    <location>
        <begin position="1"/>
        <end position="34"/>
    </location>
</feature>
<dbReference type="AlphaFoldDB" id="V4PE82"/>
<keyword evidence="10 11" id="KW-0998">Cell outer membrane</keyword>
<gene>
    <name evidence="16" type="ORF">ABENE_18900</name>
</gene>
<dbReference type="PATRIC" id="fig|1121022.4.peg.3867"/>
<keyword evidence="6" id="KW-0408">Iron</keyword>
<name>V4PE82_9CAUL</name>
<keyword evidence="5 11" id="KW-0812">Transmembrane</keyword>
<comment type="subcellular location">
    <subcellularLocation>
        <location evidence="1 11">Cell outer membrane</location>
        <topology evidence="1 11">Multi-pass membrane protein</topology>
    </subcellularLocation>
</comment>
<keyword evidence="7" id="KW-0406">Ion transport</keyword>
<evidence type="ECO:0008006" key="18">
    <source>
        <dbReference type="Google" id="ProtNLM"/>
    </source>
</evidence>
<keyword evidence="8 12" id="KW-0798">TonB box</keyword>